<accession>A0ABV6P7J7</accession>
<feature type="region of interest" description="Disordered" evidence="1">
    <location>
        <begin position="391"/>
        <end position="424"/>
    </location>
</feature>
<evidence type="ECO:0000256" key="1">
    <source>
        <dbReference type="SAM" id="MobiDB-lite"/>
    </source>
</evidence>
<dbReference type="Pfam" id="PF21686">
    <property type="entry name" value="LigD_Prim-Pol"/>
    <property type="match status" value="1"/>
</dbReference>
<reference evidence="3 4" key="1">
    <citation type="submission" date="2024-09" db="EMBL/GenBank/DDBJ databases">
        <authorList>
            <person name="Sun Q."/>
            <person name="Mori K."/>
        </authorList>
    </citation>
    <scope>NUCLEOTIDE SEQUENCE [LARGE SCALE GENOMIC DNA]</scope>
    <source>
        <strain evidence="3 4">TBRC 2205</strain>
    </source>
</reference>
<dbReference type="EMBL" id="JBHLUE010000034">
    <property type="protein sequence ID" value="MFC0568477.1"/>
    <property type="molecule type" value="Genomic_DNA"/>
</dbReference>
<organism evidence="3 4">
    <name type="scientific">Plantactinospora siamensis</name>
    <dbReference type="NCBI Taxonomy" id="555372"/>
    <lineage>
        <taxon>Bacteria</taxon>
        <taxon>Bacillati</taxon>
        <taxon>Actinomycetota</taxon>
        <taxon>Actinomycetes</taxon>
        <taxon>Micromonosporales</taxon>
        <taxon>Micromonosporaceae</taxon>
        <taxon>Plantactinospora</taxon>
    </lineage>
</organism>
<dbReference type="RefSeq" id="WP_377343983.1">
    <property type="nucleotide sequence ID" value="NZ_JBHLUE010000034.1"/>
</dbReference>
<dbReference type="Gene3D" id="3.90.920.10">
    <property type="entry name" value="DNA primase, PRIM domain"/>
    <property type="match status" value="1"/>
</dbReference>
<dbReference type="PANTHER" id="PTHR42705:SF3">
    <property type="entry name" value="ATP-DEPENDENT DNA LIGASE"/>
    <property type="match status" value="1"/>
</dbReference>
<feature type="domain" description="DNA ligase D polymerase" evidence="2">
    <location>
        <begin position="30"/>
        <end position="281"/>
    </location>
</feature>
<dbReference type="InterPro" id="IPR052171">
    <property type="entry name" value="NHEJ_LigD"/>
</dbReference>
<protein>
    <submittedName>
        <fullName evidence="3">Non-homologous end-joining DNA ligase</fullName>
        <ecNumber evidence="3">6.5.1.1</ecNumber>
    </submittedName>
</protein>
<dbReference type="CDD" id="cd04865">
    <property type="entry name" value="LigD_Pol_like_2"/>
    <property type="match status" value="1"/>
</dbReference>
<keyword evidence="3" id="KW-0436">Ligase</keyword>
<comment type="caution">
    <text evidence="3">The sequence shown here is derived from an EMBL/GenBank/DDBJ whole genome shotgun (WGS) entry which is preliminary data.</text>
</comment>
<evidence type="ECO:0000313" key="3">
    <source>
        <dbReference type="EMBL" id="MFC0568477.1"/>
    </source>
</evidence>
<proteinExistence type="predicted"/>
<gene>
    <name evidence="3" type="primary">ligD</name>
    <name evidence="3" type="ORF">ACFFHU_30610</name>
</gene>
<keyword evidence="4" id="KW-1185">Reference proteome</keyword>
<feature type="region of interest" description="Disordered" evidence="1">
    <location>
        <begin position="301"/>
        <end position="325"/>
    </location>
</feature>
<dbReference type="NCBIfam" id="TIGR02778">
    <property type="entry name" value="ligD_pol"/>
    <property type="match status" value="1"/>
</dbReference>
<dbReference type="GO" id="GO:0003910">
    <property type="term" value="F:DNA ligase (ATP) activity"/>
    <property type="evidence" value="ECO:0007669"/>
    <property type="project" value="UniProtKB-EC"/>
</dbReference>
<name>A0ABV6P7J7_9ACTN</name>
<dbReference type="InterPro" id="IPR014145">
    <property type="entry name" value="LigD_pol_dom"/>
</dbReference>
<dbReference type="PANTHER" id="PTHR42705">
    <property type="entry name" value="BIFUNCTIONAL NON-HOMOLOGOUS END JOINING PROTEIN LIGD"/>
    <property type="match status" value="1"/>
</dbReference>
<dbReference type="EC" id="6.5.1.1" evidence="3"/>
<dbReference type="Proteomes" id="UP001589894">
    <property type="component" value="Unassembled WGS sequence"/>
</dbReference>
<sequence>MTAGRTLEIAGREVTITNPDKVIFPAAGHTKLDLVRYYLAVAEGALRGVGGRPMILKRFVKGIDQEAFFQKRAPTTRPDWIEVAELHYASGRSAAEVVVRDPAQLAWVINLGCVDLNPHPVRAEDLDHPDELRIDLDPVPGVSWQQIVDVALVVREVLADHGLVGWPKTSGSRGFHIYARIAPDWSYPQVRLAAETVAREVELRAPELATSRWWKEEREGVFVDFNQNAKDRTVASAYSVRPTADARVSTPLDWDEVATFRPESGTLSAVARRFAERGDPWSGLDGSAGSLEPLLDLARRLGPAEKPPRGQRASAESGGGRRQPTMPLIEIARAKTRDEALAGLDRWRDRHPTVTPYLKPADTLVDGMRGSSSIWYRIRINLQHVPVAERPEQEPLEVDYDPWAGRAPTGQPGGKPGGDPSERP</sequence>
<evidence type="ECO:0000313" key="4">
    <source>
        <dbReference type="Proteomes" id="UP001589894"/>
    </source>
</evidence>
<evidence type="ECO:0000259" key="2">
    <source>
        <dbReference type="Pfam" id="PF21686"/>
    </source>
</evidence>